<evidence type="ECO:0000313" key="4">
    <source>
        <dbReference type="Proteomes" id="UP000762676"/>
    </source>
</evidence>
<keyword evidence="2" id="KW-0812">Transmembrane</keyword>
<reference evidence="3 4" key="1">
    <citation type="journal article" date="2021" name="Elife">
        <title>Chloroplast acquisition without the gene transfer in kleptoplastic sea slugs, Plakobranchus ocellatus.</title>
        <authorList>
            <person name="Maeda T."/>
            <person name="Takahashi S."/>
            <person name="Yoshida T."/>
            <person name="Shimamura S."/>
            <person name="Takaki Y."/>
            <person name="Nagai Y."/>
            <person name="Toyoda A."/>
            <person name="Suzuki Y."/>
            <person name="Arimoto A."/>
            <person name="Ishii H."/>
            <person name="Satoh N."/>
            <person name="Nishiyama T."/>
            <person name="Hasebe M."/>
            <person name="Maruyama T."/>
            <person name="Minagawa J."/>
            <person name="Obokata J."/>
            <person name="Shigenobu S."/>
        </authorList>
    </citation>
    <scope>NUCLEOTIDE SEQUENCE [LARGE SCALE GENOMIC DNA]</scope>
</reference>
<feature type="compositionally biased region" description="Basic and acidic residues" evidence="1">
    <location>
        <begin position="496"/>
        <end position="509"/>
    </location>
</feature>
<dbReference type="EMBL" id="BMAT01004126">
    <property type="protein sequence ID" value="GFR68610.1"/>
    <property type="molecule type" value="Genomic_DNA"/>
</dbReference>
<evidence type="ECO:0000256" key="1">
    <source>
        <dbReference type="SAM" id="MobiDB-lite"/>
    </source>
</evidence>
<keyword evidence="2" id="KW-1133">Transmembrane helix</keyword>
<dbReference type="Proteomes" id="UP000762676">
    <property type="component" value="Unassembled WGS sequence"/>
</dbReference>
<feature type="compositionally biased region" description="Basic and acidic residues" evidence="1">
    <location>
        <begin position="433"/>
        <end position="450"/>
    </location>
</feature>
<feature type="compositionally biased region" description="Low complexity" evidence="1">
    <location>
        <begin position="151"/>
        <end position="163"/>
    </location>
</feature>
<feature type="compositionally biased region" description="Polar residues" evidence="1">
    <location>
        <begin position="464"/>
        <end position="479"/>
    </location>
</feature>
<proteinExistence type="predicted"/>
<feature type="transmembrane region" description="Helical" evidence="2">
    <location>
        <begin position="165"/>
        <end position="189"/>
    </location>
</feature>
<organism evidence="3 4">
    <name type="scientific">Elysia marginata</name>
    <dbReference type="NCBI Taxonomy" id="1093978"/>
    <lineage>
        <taxon>Eukaryota</taxon>
        <taxon>Metazoa</taxon>
        <taxon>Spiralia</taxon>
        <taxon>Lophotrochozoa</taxon>
        <taxon>Mollusca</taxon>
        <taxon>Gastropoda</taxon>
        <taxon>Heterobranchia</taxon>
        <taxon>Euthyneura</taxon>
        <taxon>Panpulmonata</taxon>
        <taxon>Sacoglossa</taxon>
        <taxon>Placobranchoidea</taxon>
        <taxon>Plakobranchidae</taxon>
        <taxon>Elysia</taxon>
    </lineage>
</organism>
<feature type="region of interest" description="Disordered" evidence="1">
    <location>
        <begin position="296"/>
        <end position="316"/>
    </location>
</feature>
<name>A0AAV4F6H5_9GAST</name>
<sequence length="560" mass="60534">MSQKNGVCDGDMVLLERPDQTSRSLASARYSLERELCGTNSSTHLVVLDSILRVTFLGGAPLGGNTAGFLGKFKAWSSSRQSEIFHVSCSGTDPASTLQTTTKPSRLSEWRRSRHIGGAAKSRGHVGEVSFPQPDEAGGVSSGAAAGGGASVVEENQESESNPGVLSGVVASLASVILIMASVGALIFYRRHKKRLRERVEESEYAEYQPQSYYDGVKIREGKVGGHSGDSKRFSQALSAASKRWSDSRLAEYGLMLVRVLGGQHQARDAVPDKRSRPGRAGHAQVDVATAAAAAVDGEDGVRGDPDTVSESSSQAQVYRLAPCDVAEETKHVKCFAEIHRSLKPLTRRAPRPPLRPPPILDKANSSTTPAIGSHNLVAPPRRSKTRNVYNDEFADSASDSAYDNVLDQDNATVTTPEKDESLHSSINITKTSDSRTDRSKVEDETRMDTTPDLIIAQQDGEGLNSSSKAPPQADSPQGVSKDFGATGKRKVSPKLSERNDFLKKRNQDKAMKDVEVKAVGEEDIHNDGSDIISDEEEIYTSINELNEALYNLEQEVRDL</sequence>
<feature type="region of interest" description="Disordered" evidence="1">
    <location>
        <begin position="119"/>
        <end position="163"/>
    </location>
</feature>
<comment type="caution">
    <text evidence="3">The sequence shown here is derived from an EMBL/GenBank/DDBJ whole genome shotgun (WGS) entry which is preliminary data.</text>
</comment>
<evidence type="ECO:0008006" key="5">
    <source>
        <dbReference type="Google" id="ProtNLM"/>
    </source>
</evidence>
<feature type="region of interest" description="Disordered" evidence="1">
    <location>
        <begin position="347"/>
        <end position="385"/>
    </location>
</feature>
<protein>
    <recommendedName>
        <fullName evidence="5">CUB domain-containing protein</fullName>
    </recommendedName>
</protein>
<accession>A0AAV4F6H5</accession>
<gene>
    <name evidence="3" type="ORF">ElyMa_002026100</name>
</gene>
<evidence type="ECO:0000313" key="3">
    <source>
        <dbReference type="EMBL" id="GFR68610.1"/>
    </source>
</evidence>
<dbReference type="AlphaFoldDB" id="A0AAV4F6H5"/>
<keyword evidence="2" id="KW-0472">Membrane</keyword>
<evidence type="ECO:0000256" key="2">
    <source>
        <dbReference type="SAM" id="Phobius"/>
    </source>
</evidence>
<keyword evidence="4" id="KW-1185">Reference proteome</keyword>
<feature type="region of interest" description="Disordered" evidence="1">
    <location>
        <begin position="414"/>
        <end position="509"/>
    </location>
</feature>